<organism evidence="1 2">
    <name type="scientific">Hygrophoropsis aurantiaca</name>
    <dbReference type="NCBI Taxonomy" id="72124"/>
    <lineage>
        <taxon>Eukaryota</taxon>
        <taxon>Fungi</taxon>
        <taxon>Dikarya</taxon>
        <taxon>Basidiomycota</taxon>
        <taxon>Agaricomycotina</taxon>
        <taxon>Agaricomycetes</taxon>
        <taxon>Agaricomycetidae</taxon>
        <taxon>Boletales</taxon>
        <taxon>Coniophorineae</taxon>
        <taxon>Hygrophoropsidaceae</taxon>
        <taxon>Hygrophoropsis</taxon>
    </lineage>
</organism>
<name>A0ACB8AH09_9AGAM</name>
<accession>A0ACB8AH09</accession>
<gene>
    <name evidence="1" type="ORF">BJ138DRAFT_1147501</name>
</gene>
<sequence>MASGLTPEQVKFTTSLPTLRDASIAGIVEVYDFMTGPIGRDLVKKVSIFFACHIA</sequence>
<comment type="caution">
    <text evidence="1">The sequence shown here is derived from an EMBL/GenBank/DDBJ whole genome shotgun (WGS) entry which is preliminary data.</text>
</comment>
<proteinExistence type="predicted"/>
<keyword evidence="2" id="KW-1185">Reference proteome</keyword>
<evidence type="ECO:0000313" key="1">
    <source>
        <dbReference type="EMBL" id="KAH7912831.1"/>
    </source>
</evidence>
<dbReference type="Proteomes" id="UP000790377">
    <property type="component" value="Unassembled WGS sequence"/>
</dbReference>
<evidence type="ECO:0000313" key="2">
    <source>
        <dbReference type="Proteomes" id="UP000790377"/>
    </source>
</evidence>
<dbReference type="EMBL" id="MU267643">
    <property type="protein sequence ID" value="KAH7912831.1"/>
    <property type="molecule type" value="Genomic_DNA"/>
</dbReference>
<protein>
    <submittedName>
        <fullName evidence="1">Uncharacterized protein</fullName>
    </submittedName>
</protein>
<reference evidence="1" key="1">
    <citation type="journal article" date="2021" name="New Phytol.">
        <title>Evolutionary innovations through gain and loss of genes in the ectomycorrhizal Boletales.</title>
        <authorList>
            <person name="Wu G."/>
            <person name="Miyauchi S."/>
            <person name="Morin E."/>
            <person name="Kuo A."/>
            <person name="Drula E."/>
            <person name="Varga T."/>
            <person name="Kohler A."/>
            <person name="Feng B."/>
            <person name="Cao Y."/>
            <person name="Lipzen A."/>
            <person name="Daum C."/>
            <person name="Hundley H."/>
            <person name="Pangilinan J."/>
            <person name="Johnson J."/>
            <person name="Barry K."/>
            <person name="LaButti K."/>
            <person name="Ng V."/>
            <person name="Ahrendt S."/>
            <person name="Min B."/>
            <person name="Choi I.G."/>
            <person name="Park H."/>
            <person name="Plett J.M."/>
            <person name="Magnuson J."/>
            <person name="Spatafora J.W."/>
            <person name="Nagy L.G."/>
            <person name="Henrissat B."/>
            <person name="Grigoriev I.V."/>
            <person name="Yang Z.L."/>
            <person name="Xu J."/>
            <person name="Martin F.M."/>
        </authorList>
    </citation>
    <scope>NUCLEOTIDE SEQUENCE</scope>
    <source>
        <strain evidence="1">ATCC 28755</strain>
    </source>
</reference>